<evidence type="ECO:0000313" key="3">
    <source>
        <dbReference type="EMBL" id="OHT04713.1"/>
    </source>
</evidence>
<dbReference type="GeneID" id="94840436"/>
<dbReference type="InterPro" id="IPR001005">
    <property type="entry name" value="SANT/Myb"/>
</dbReference>
<evidence type="ECO:0000259" key="2">
    <source>
        <dbReference type="PROSITE" id="PS50090"/>
    </source>
</evidence>
<name>A0A1J4JZX4_9EUKA</name>
<gene>
    <name evidence="3" type="ORF">TRFO_27720</name>
</gene>
<sequence>MNCLEFSVTHLIFRIKLIILFERMNRPNPQPENIVFIPYPPSRPPVVQQLPPNYLPAGSYYPVMHQMIIPMQQFIPMQPQQPPAPHRRPIKRTLPDNRPWTHEEDQVILNKFKAVGPRWELIANCLQDRSPSSVHNRAIELQRIYPIPSIVGAPGKPIEPKAKDKMPSCFVKYTKQLPKKSEVNFDDLNLPIKEIETELNLLTKLDFKIDEYEMILGLH</sequence>
<feature type="domain" description="Myb-like" evidence="2">
    <location>
        <begin position="99"/>
        <end position="137"/>
    </location>
</feature>
<dbReference type="SMART" id="SM00717">
    <property type="entry name" value="SANT"/>
    <property type="match status" value="1"/>
</dbReference>
<dbReference type="EMBL" id="MLAK01000783">
    <property type="protein sequence ID" value="OHT04713.1"/>
    <property type="molecule type" value="Genomic_DNA"/>
</dbReference>
<protein>
    <recommendedName>
        <fullName evidence="2">Myb-like domain-containing protein</fullName>
    </recommendedName>
</protein>
<dbReference type="InterPro" id="IPR009057">
    <property type="entry name" value="Homeodomain-like_sf"/>
</dbReference>
<evidence type="ECO:0000256" key="1">
    <source>
        <dbReference type="SAM" id="MobiDB-lite"/>
    </source>
</evidence>
<dbReference type="Proteomes" id="UP000179807">
    <property type="component" value="Unassembled WGS sequence"/>
</dbReference>
<organism evidence="3 4">
    <name type="scientific">Tritrichomonas foetus</name>
    <dbReference type="NCBI Taxonomy" id="1144522"/>
    <lineage>
        <taxon>Eukaryota</taxon>
        <taxon>Metamonada</taxon>
        <taxon>Parabasalia</taxon>
        <taxon>Tritrichomonadida</taxon>
        <taxon>Tritrichomonadidae</taxon>
        <taxon>Tritrichomonas</taxon>
    </lineage>
</organism>
<keyword evidence="4" id="KW-1185">Reference proteome</keyword>
<accession>A0A1J4JZX4</accession>
<dbReference type="VEuPathDB" id="TrichDB:TRFO_27720"/>
<dbReference type="AlphaFoldDB" id="A0A1J4JZX4"/>
<proteinExistence type="predicted"/>
<evidence type="ECO:0000313" key="4">
    <source>
        <dbReference type="Proteomes" id="UP000179807"/>
    </source>
</evidence>
<dbReference type="OrthoDB" id="2143914at2759"/>
<dbReference type="Pfam" id="PF00249">
    <property type="entry name" value="Myb_DNA-binding"/>
    <property type="match status" value="1"/>
</dbReference>
<dbReference type="PROSITE" id="PS50090">
    <property type="entry name" value="MYB_LIKE"/>
    <property type="match status" value="1"/>
</dbReference>
<feature type="region of interest" description="Disordered" evidence="1">
    <location>
        <begin position="78"/>
        <end position="97"/>
    </location>
</feature>
<dbReference type="Gene3D" id="1.10.10.60">
    <property type="entry name" value="Homeodomain-like"/>
    <property type="match status" value="1"/>
</dbReference>
<reference evidence="3" key="1">
    <citation type="submission" date="2016-10" db="EMBL/GenBank/DDBJ databases">
        <authorList>
            <person name="Benchimol M."/>
            <person name="Almeida L.G."/>
            <person name="Vasconcelos A.T."/>
            <person name="Perreira-Neves A."/>
            <person name="Rosa I.A."/>
            <person name="Tasca T."/>
            <person name="Bogo M.R."/>
            <person name="de Souza W."/>
        </authorList>
    </citation>
    <scope>NUCLEOTIDE SEQUENCE [LARGE SCALE GENOMIC DNA]</scope>
    <source>
        <strain evidence="3">K</strain>
    </source>
</reference>
<dbReference type="CDD" id="cd00167">
    <property type="entry name" value="SANT"/>
    <property type="match status" value="1"/>
</dbReference>
<dbReference type="SUPFAM" id="SSF46689">
    <property type="entry name" value="Homeodomain-like"/>
    <property type="match status" value="1"/>
</dbReference>
<comment type="caution">
    <text evidence="3">The sequence shown here is derived from an EMBL/GenBank/DDBJ whole genome shotgun (WGS) entry which is preliminary data.</text>
</comment>
<dbReference type="RefSeq" id="XP_068357849.1">
    <property type="nucleotide sequence ID" value="XM_068505732.1"/>
</dbReference>